<dbReference type="Proteomes" id="UP001432322">
    <property type="component" value="Unassembled WGS sequence"/>
</dbReference>
<evidence type="ECO:0000313" key="2">
    <source>
        <dbReference type="EMBL" id="GMT15522.1"/>
    </source>
</evidence>
<reference evidence="2" key="1">
    <citation type="submission" date="2023-10" db="EMBL/GenBank/DDBJ databases">
        <title>Genome assembly of Pristionchus species.</title>
        <authorList>
            <person name="Yoshida K."/>
            <person name="Sommer R.J."/>
        </authorList>
    </citation>
    <scope>NUCLEOTIDE SEQUENCE</scope>
    <source>
        <strain evidence="2">RS5133</strain>
    </source>
</reference>
<dbReference type="EMBL" id="BTSY01000002">
    <property type="protein sequence ID" value="GMT15522.1"/>
    <property type="molecule type" value="Genomic_DNA"/>
</dbReference>
<feature type="region of interest" description="Disordered" evidence="1">
    <location>
        <begin position="57"/>
        <end position="76"/>
    </location>
</feature>
<feature type="non-terminal residue" evidence="2">
    <location>
        <position position="91"/>
    </location>
</feature>
<feature type="compositionally biased region" description="Basic and acidic residues" evidence="1">
    <location>
        <begin position="57"/>
        <end position="67"/>
    </location>
</feature>
<proteinExistence type="predicted"/>
<evidence type="ECO:0000313" key="3">
    <source>
        <dbReference type="Proteomes" id="UP001432322"/>
    </source>
</evidence>
<gene>
    <name evidence="2" type="ORF">PFISCL1PPCAC_6819</name>
</gene>
<keyword evidence="3" id="KW-1185">Reference proteome</keyword>
<sequence length="91" mass="10111">MRRTCCCDTLDADISYTTATAAALRHVALMATTLRIRSLTSHPRVVLEVGVDEFRKEQNAAHHDQRPSHPLTAPQPIRRCTVVGARPAIEH</sequence>
<dbReference type="AlphaFoldDB" id="A0AAV5VBD4"/>
<evidence type="ECO:0000256" key="1">
    <source>
        <dbReference type="SAM" id="MobiDB-lite"/>
    </source>
</evidence>
<organism evidence="2 3">
    <name type="scientific">Pristionchus fissidentatus</name>
    <dbReference type="NCBI Taxonomy" id="1538716"/>
    <lineage>
        <taxon>Eukaryota</taxon>
        <taxon>Metazoa</taxon>
        <taxon>Ecdysozoa</taxon>
        <taxon>Nematoda</taxon>
        <taxon>Chromadorea</taxon>
        <taxon>Rhabditida</taxon>
        <taxon>Rhabditina</taxon>
        <taxon>Diplogasteromorpha</taxon>
        <taxon>Diplogasteroidea</taxon>
        <taxon>Neodiplogasteridae</taxon>
        <taxon>Pristionchus</taxon>
    </lineage>
</organism>
<protein>
    <submittedName>
        <fullName evidence="2">Uncharacterized protein</fullName>
    </submittedName>
</protein>
<accession>A0AAV5VBD4</accession>
<name>A0AAV5VBD4_9BILA</name>
<comment type="caution">
    <text evidence="2">The sequence shown here is derived from an EMBL/GenBank/DDBJ whole genome shotgun (WGS) entry which is preliminary data.</text>
</comment>